<proteinExistence type="predicted"/>
<accession>A0ACB7CCQ8</accession>
<evidence type="ECO:0000313" key="1">
    <source>
        <dbReference type="EMBL" id="KAG4305321.1"/>
    </source>
</evidence>
<name>A0ACB7CCQ8_9ASCO</name>
<dbReference type="EMBL" id="JABTEG010000004">
    <property type="protein sequence ID" value="KAG4305321.1"/>
    <property type="molecule type" value="Genomic_DNA"/>
</dbReference>
<dbReference type="Proteomes" id="UP000768646">
    <property type="component" value="Unassembled WGS sequence"/>
</dbReference>
<keyword evidence="2" id="KW-1185">Reference proteome</keyword>
<gene>
    <name evidence="1" type="ORF">PORY_001491</name>
</gene>
<sequence length="1085" mass="123890">MLNTRKIKNIYKIGHKTNLSNEQKIRLYSVLQESEFVMNKSNKAEIDSLSIIKSKTKDTETLTNNSAKKLSNSCYVEPYKLKGVSSDSVLQTKPTIQQKLVIESFYSKTMLPLESKNNINKCSSKDLTFLKNKYINHCGSGSKSSSIKQFRLELLRDKKKIDKIVRKPVKAGVDSMDSKLFGPEIHESDDSVKNKNLEQSVSSDSDSENNNIHSTFLLKDDKIYPKIRQVERKSVQKLDCVDVIDKGLFSKQKLQKQKADVLKMKLFPVLSPLHKQILQWDINYNGEIPPGSNEQMYLEVEYTFQTSQAYVNTFEPLLLLECWQQIIKAKEENVDQSFKIKIINRTSVDEFIDLYVFVSYEIFYSVVISDSDILVISNSLKPLVDTNVISCLAKVQMVSKKKDSIEITLRTYPSNKMNTLLRPNNELYGLKLFSLVTIQREYSALKSLEYLELCNDIINAKSQPFPSISFNEVQRAMVAYDVNKPQAEAIIGVTKSTGFYLIQGPPGTGKTKTILGMINAFLSESKNKSARFGTIQNDCESSRILVCAPSNAAIDEIVLRLKQGFQDAKGIRYYPKIVRVGSNVAINLNVKDVSLDNLVEMELSKSNVKIEHDHQIANQEVLREQLNSILKQRDSLRKQLEDEMLEQKKKNLEVELKSLNLQKNNLGQQLDELRDQQSSVNKSLDIARHKIQIDILTNADIICSTLSASGYELFGNLAFDFSTVIIDEAAQCIELSTIIPLKYGCKRCILYLDPNQLPPTVFSQTAASYSYEQSLFVRMQKNCPSSVHMLSIQYRMHPSISQFPSKFFYSNRLVNGDDMEKKTKRPWHQIDLFGPYRFFDIHGYEDEAFCSPFNLMEARAALLIYDTIIQNFPSTNFNGYFGIITPYKQQLGKIKELFVGKYGESILKNIDFNTVDGFQGQEKDIIILSCVRSSVKGIGFLSDIRRMNVGLTRAKSSLIILGNVKTLSCHSYWRSLIEDAQRRNLLTKAGLMALKKNNDAYFHNSNITHDEKISDKSYPLQKNTEEDSYLKKGDFSQDLKVFENKKNEISSNFETSMETSSQVPFVIHKKRLAPDIFIRRPKIKK</sequence>
<comment type="caution">
    <text evidence="1">The sequence shown here is derived from an EMBL/GenBank/DDBJ whole genome shotgun (WGS) entry which is preliminary data.</text>
</comment>
<protein>
    <submittedName>
        <fullName evidence="1">Uncharacterized protein</fullName>
    </submittedName>
</protein>
<reference evidence="1 2" key="1">
    <citation type="journal article" date="2021" name="Commun. Biol.">
        <title>Genomic insights into the host specific adaptation of the Pneumocystis genus.</title>
        <authorList>
            <person name="Cisse O.H."/>
            <person name="Ma L."/>
            <person name="Dekker J.P."/>
            <person name="Khil P.P."/>
            <person name="Youn J.-H."/>
            <person name="Brenchley J.M."/>
            <person name="Blair R."/>
            <person name="Pahar B."/>
            <person name="Chabe M."/>
            <person name="Van Rompay K.K.A."/>
            <person name="Keesler R."/>
            <person name="Sukura A."/>
            <person name="Hirsch V."/>
            <person name="Kutty G."/>
            <person name="Liu Y."/>
            <person name="Peng L."/>
            <person name="Chen J."/>
            <person name="Song J."/>
            <person name="Weissenbacher-Lang C."/>
            <person name="Xu J."/>
            <person name="Upham N.S."/>
            <person name="Stajich J.E."/>
            <person name="Cuomo C.A."/>
            <person name="Cushion M.T."/>
            <person name="Kovacs J.A."/>
        </authorList>
    </citation>
    <scope>NUCLEOTIDE SEQUENCE [LARGE SCALE GENOMIC DNA]</scope>
    <source>
        <strain evidence="1 2">RABM</strain>
    </source>
</reference>
<evidence type="ECO:0000313" key="2">
    <source>
        <dbReference type="Proteomes" id="UP000768646"/>
    </source>
</evidence>
<organism evidence="1 2">
    <name type="scientific">Pneumocystis oryctolagi</name>
    <dbReference type="NCBI Taxonomy" id="42067"/>
    <lineage>
        <taxon>Eukaryota</taxon>
        <taxon>Fungi</taxon>
        <taxon>Dikarya</taxon>
        <taxon>Ascomycota</taxon>
        <taxon>Taphrinomycotina</taxon>
        <taxon>Pneumocystomycetes</taxon>
        <taxon>Pneumocystaceae</taxon>
        <taxon>Pneumocystis</taxon>
    </lineage>
</organism>